<dbReference type="EMBL" id="AJTX02000006">
    <property type="protein sequence ID" value="KKI98864.1"/>
    <property type="molecule type" value="Genomic_DNA"/>
</dbReference>
<proteinExistence type="inferred from homology"/>
<dbReference type="RefSeq" id="WP_017712306.1">
    <property type="nucleotide sequence ID" value="NZ_KB235937.1"/>
</dbReference>
<dbReference type="eggNOG" id="COG0255">
    <property type="taxonomic scope" value="Bacteria"/>
</dbReference>
<evidence type="ECO:0000313" key="7">
    <source>
        <dbReference type="Proteomes" id="UP000034681"/>
    </source>
</evidence>
<comment type="similarity">
    <text evidence="1 5">Belongs to the universal ribosomal protein uL29 family.</text>
</comment>
<dbReference type="InterPro" id="IPR036049">
    <property type="entry name" value="Ribosomal_uL29_sf"/>
</dbReference>
<keyword evidence="3 5" id="KW-0687">Ribonucleoprotein</keyword>
<evidence type="ECO:0000256" key="1">
    <source>
        <dbReference type="ARBA" id="ARBA00009254"/>
    </source>
</evidence>
<reference evidence="6" key="1">
    <citation type="submission" date="2012-04" db="EMBL/GenBank/DDBJ databases">
        <authorList>
            <person name="Borisov I.G."/>
            <person name="Ivanikova N.V."/>
            <person name="Pinevich A.V."/>
        </authorList>
    </citation>
    <scope>NUCLEOTIDE SEQUENCE</scope>
    <source>
        <strain evidence="6">CALU 1027</strain>
    </source>
</reference>
<organism evidence="6 7">
    <name type="scientific">Prochlorothrix hollandica PCC 9006 = CALU 1027</name>
    <dbReference type="NCBI Taxonomy" id="317619"/>
    <lineage>
        <taxon>Bacteria</taxon>
        <taxon>Bacillati</taxon>
        <taxon>Cyanobacteriota</taxon>
        <taxon>Cyanophyceae</taxon>
        <taxon>Prochlorotrichales</taxon>
        <taxon>Prochlorotrichaceae</taxon>
        <taxon>Prochlorothrix</taxon>
    </lineage>
</organism>
<name>A0A0M2PRT1_PROHO</name>
<dbReference type="Pfam" id="PF00831">
    <property type="entry name" value="Ribosomal_L29"/>
    <property type="match status" value="1"/>
</dbReference>
<dbReference type="NCBIfam" id="TIGR00012">
    <property type="entry name" value="L29"/>
    <property type="match status" value="1"/>
</dbReference>
<dbReference type="InterPro" id="IPR001854">
    <property type="entry name" value="Ribosomal_uL29"/>
</dbReference>
<keyword evidence="2 5" id="KW-0689">Ribosomal protein</keyword>
<dbReference type="STRING" id="317619.GCA_000332315_01839"/>
<sequence length="82" mass="9540">MALSKAREIRELSDETLDKEILEAKRKLFDLRFQKATRQLENRNHEFQHLKHRLAQLMTVERERQLAQVSPGAGEAVATPES</sequence>
<dbReference type="GO" id="GO:0022625">
    <property type="term" value="C:cytosolic large ribosomal subunit"/>
    <property type="evidence" value="ECO:0007669"/>
    <property type="project" value="TreeGrafter"/>
</dbReference>
<dbReference type="CDD" id="cd00427">
    <property type="entry name" value="Ribosomal_L29_HIP"/>
    <property type="match status" value="1"/>
</dbReference>
<evidence type="ECO:0000256" key="4">
    <source>
        <dbReference type="ARBA" id="ARBA00035204"/>
    </source>
</evidence>
<dbReference type="PANTHER" id="PTHR10916:SF0">
    <property type="entry name" value="LARGE RIBOSOMAL SUBUNIT PROTEIN UL29C"/>
    <property type="match status" value="1"/>
</dbReference>
<dbReference type="GO" id="GO:0006412">
    <property type="term" value="P:translation"/>
    <property type="evidence" value="ECO:0007669"/>
    <property type="project" value="UniProtKB-UniRule"/>
</dbReference>
<dbReference type="Proteomes" id="UP000034681">
    <property type="component" value="Unassembled WGS sequence"/>
</dbReference>
<accession>A0A0M2PRT1</accession>
<dbReference type="SUPFAM" id="SSF46561">
    <property type="entry name" value="Ribosomal protein L29 (L29p)"/>
    <property type="match status" value="1"/>
</dbReference>
<dbReference type="OrthoDB" id="9815192at2"/>
<gene>
    <name evidence="5" type="primary">rpmC</name>
    <name evidence="5" type="synonym">rpl29</name>
    <name evidence="6" type="ORF">PROH_13525</name>
</gene>
<evidence type="ECO:0000256" key="2">
    <source>
        <dbReference type="ARBA" id="ARBA00022980"/>
    </source>
</evidence>
<dbReference type="PANTHER" id="PTHR10916">
    <property type="entry name" value="60S RIBOSOMAL PROTEIN L35/50S RIBOSOMAL PROTEIN L29"/>
    <property type="match status" value="1"/>
</dbReference>
<protein>
    <recommendedName>
        <fullName evidence="4 5">Large ribosomal subunit protein uL29</fullName>
    </recommendedName>
</protein>
<comment type="caution">
    <text evidence="6">The sequence shown here is derived from an EMBL/GenBank/DDBJ whole genome shotgun (WGS) entry which is preliminary data.</text>
</comment>
<evidence type="ECO:0000313" key="6">
    <source>
        <dbReference type="EMBL" id="KKI98864.1"/>
    </source>
</evidence>
<dbReference type="GO" id="GO:0003735">
    <property type="term" value="F:structural constituent of ribosome"/>
    <property type="evidence" value="ECO:0007669"/>
    <property type="project" value="InterPro"/>
</dbReference>
<dbReference type="AlphaFoldDB" id="A0A0M2PRT1"/>
<keyword evidence="7" id="KW-1185">Reference proteome</keyword>
<dbReference type="InterPro" id="IPR050063">
    <property type="entry name" value="Ribosomal_protein_uL29"/>
</dbReference>
<dbReference type="HAMAP" id="MF_00374">
    <property type="entry name" value="Ribosomal_uL29"/>
    <property type="match status" value="1"/>
</dbReference>
<dbReference type="Gene3D" id="1.10.287.310">
    <property type="match status" value="1"/>
</dbReference>
<evidence type="ECO:0000256" key="3">
    <source>
        <dbReference type="ARBA" id="ARBA00023274"/>
    </source>
</evidence>
<evidence type="ECO:0000256" key="5">
    <source>
        <dbReference type="HAMAP-Rule" id="MF_00374"/>
    </source>
</evidence>